<organism evidence="2 3">
    <name type="scientific">Granulicella rosea</name>
    <dbReference type="NCBI Taxonomy" id="474952"/>
    <lineage>
        <taxon>Bacteria</taxon>
        <taxon>Pseudomonadati</taxon>
        <taxon>Acidobacteriota</taxon>
        <taxon>Terriglobia</taxon>
        <taxon>Terriglobales</taxon>
        <taxon>Acidobacteriaceae</taxon>
        <taxon>Granulicella</taxon>
    </lineage>
</organism>
<protein>
    <submittedName>
        <fullName evidence="2">Acetyl xylan esterase (AXE1)</fullName>
    </submittedName>
</protein>
<dbReference type="Pfam" id="PF05448">
    <property type="entry name" value="AXE1"/>
    <property type="match status" value="1"/>
</dbReference>
<dbReference type="Proteomes" id="UP000198356">
    <property type="component" value="Unassembled WGS sequence"/>
</dbReference>
<dbReference type="EMBL" id="FZOU01000006">
    <property type="protein sequence ID" value="SNT27691.1"/>
    <property type="molecule type" value="Genomic_DNA"/>
</dbReference>
<dbReference type="InterPro" id="IPR050261">
    <property type="entry name" value="FrsA_esterase"/>
</dbReference>
<dbReference type="SUPFAM" id="SSF53474">
    <property type="entry name" value="alpha/beta-Hydrolases"/>
    <property type="match status" value="1"/>
</dbReference>
<evidence type="ECO:0000313" key="2">
    <source>
        <dbReference type="EMBL" id="SNT27691.1"/>
    </source>
</evidence>
<dbReference type="RefSeq" id="WP_176441818.1">
    <property type="nucleotide sequence ID" value="NZ_FZOU01000006.1"/>
</dbReference>
<evidence type="ECO:0000313" key="3">
    <source>
        <dbReference type="Proteomes" id="UP000198356"/>
    </source>
</evidence>
<gene>
    <name evidence="2" type="ORF">SAMN05421770_106263</name>
</gene>
<proteinExistence type="predicted"/>
<keyword evidence="3" id="KW-1185">Reference proteome</keyword>
<dbReference type="PANTHER" id="PTHR22946">
    <property type="entry name" value="DIENELACTONE HYDROLASE DOMAIN-CONTAINING PROTEIN-RELATED"/>
    <property type="match status" value="1"/>
</dbReference>
<dbReference type="InterPro" id="IPR008391">
    <property type="entry name" value="AXE1_dom"/>
</dbReference>
<name>A0A239LB36_9BACT</name>
<sequence>MLSTLALVSLPSVHAQAGPPLSARDAAWRAQIRHTLYVPDELPPLEAKTWSSFSPVAGVIAERVTYATASGMRVPAIVYRPEKRKGKLPGIVVVNGHGGDKFAWYAFYSGMMFARAGAVVVTYDPIGEGERNIDRKSRAGSHDAIVATPEGVPADDWGQRLAGLMQVDVMQAVAYLGQRPEVDPKRIATVGYSMGAFITGITGAIDPAIHAVLLSGGGTFDDEADGGKSFDTGKLPCQAPPWRSLRILGDEFHKRGAVLYTLNADRGPMLVENGSMDEVMDIPHRGPEWFAAMRAQAVALHGSDRNLFTTHVDPGMSHRTAWVERPGVAWLNEQIHFANWTAADIERMPTTHISDWAHANDVDITPNYMKENREGGLNALGTGLPGIAREQLMVLPADEWEREKNVLTYESWKEKTMAAEQAMKR</sequence>
<accession>A0A239LB36</accession>
<evidence type="ECO:0000259" key="1">
    <source>
        <dbReference type="Pfam" id="PF05448"/>
    </source>
</evidence>
<dbReference type="Gene3D" id="3.40.50.1820">
    <property type="entry name" value="alpha/beta hydrolase"/>
    <property type="match status" value="1"/>
</dbReference>
<feature type="domain" description="Acetyl xylan esterase" evidence="1">
    <location>
        <begin position="59"/>
        <end position="213"/>
    </location>
</feature>
<reference evidence="2 3" key="1">
    <citation type="submission" date="2017-06" db="EMBL/GenBank/DDBJ databases">
        <authorList>
            <person name="Kim H.J."/>
            <person name="Triplett B.A."/>
        </authorList>
    </citation>
    <scope>NUCLEOTIDE SEQUENCE [LARGE SCALE GENOMIC DNA]</scope>
    <source>
        <strain evidence="2 3">DSM 18704</strain>
    </source>
</reference>
<dbReference type="PANTHER" id="PTHR22946:SF8">
    <property type="entry name" value="ACETYL XYLAN ESTERASE DOMAIN-CONTAINING PROTEIN"/>
    <property type="match status" value="1"/>
</dbReference>
<dbReference type="InterPro" id="IPR029058">
    <property type="entry name" value="AB_hydrolase_fold"/>
</dbReference>
<dbReference type="AlphaFoldDB" id="A0A239LB36"/>